<dbReference type="Proteomes" id="UP000824250">
    <property type="component" value="Unassembled WGS sequence"/>
</dbReference>
<gene>
    <name evidence="1" type="ORF">IAB28_00625</name>
</gene>
<reference evidence="1" key="1">
    <citation type="submission" date="2020-10" db="EMBL/GenBank/DDBJ databases">
        <authorList>
            <person name="Gilroy R."/>
        </authorList>
    </citation>
    <scope>NUCLEOTIDE SEQUENCE</scope>
    <source>
        <strain evidence="1">CHK180-2868</strain>
    </source>
</reference>
<name>A0A9D1A3T4_9FIRM</name>
<sequence>MCIVVMMCGVCGAGKTTYAKGLEKDGFVRLSIDEEIWAAYGRCGIDFPEEQYDSVSEAAEARLRGKIPGLVAEGKNIVLDFSFWSRKKRADYRKLIEEAGGQPVLIYLKADKKLLKQRLEERNRSIHANSPFVITDEILEHHYRCFQEPHGEGEQIILQK</sequence>
<reference evidence="1" key="2">
    <citation type="journal article" date="2021" name="PeerJ">
        <title>Extensive microbial diversity within the chicken gut microbiome revealed by metagenomics and culture.</title>
        <authorList>
            <person name="Gilroy R."/>
            <person name="Ravi A."/>
            <person name="Getino M."/>
            <person name="Pursley I."/>
            <person name="Horton D.L."/>
            <person name="Alikhan N.F."/>
            <person name="Baker D."/>
            <person name="Gharbi K."/>
            <person name="Hall N."/>
            <person name="Watson M."/>
            <person name="Adriaenssens E.M."/>
            <person name="Foster-Nyarko E."/>
            <person name="Jarju S."/>
            <person name="Secka A."/>
            <person name="Antonio M."/>
            <person name="Oren A."/>
            <person name="Chaudhuri R.R."/>
            <person name="La Ragione R."/>
            <person name="Hildebrand F."/>
            <person name="Pallen M.J."/>
        </authorList>
    </citation>
    <scope>NUCLEOTIDE SEQUENCE</scope>
    <source>
        <strain evidence="1">CHK180-2868</strain>
    </source>
</reference>
<dbReference type="SUPFAM" id="SSF52540">
    <property type="entry name" value="P-loop containing nucleoside triphosphate hydrolases"/>
    <property type="match status" value="1"/>
</dbReference>
<keyword evidence="1" id="KW-0067">ATP-binding</keyword>
<dbReference type="AlphaFoldDB" id="A0A9D1A3T4"/>
<dbReference type="InterPro" id="IPR027417">
    <property type="entry name" value="P-loop_NTPase"/>
</dbReference>
<organism evidence="1 2">
    <name type="scientific">Candidatus Copromonas faecavium</name>
    <name type="common">nom. illeg.</name>
    <dbReference type="NCBI Taxonomy" id="2840740"/>
    <lineage>
        <taxon>Bacteria</taxon>
        <taxon>Bacillati</taxon>
        <taxon>Bacillota</taxon>
        <taxon>Clostridia</taxon>
        <taxon>Lachnospirales</taxon>
        <taxon>Lachnospiraceae</taxon>
        <taxon>Candidatus Copromonas (nom. illeg.)</taxon>
    </lineage>
</organism>
<protein>
    <submittedName>
        <fullName evidence="1">ATP-binding protein</fullName>
    </submittedName>
</protein>
<comment type="caution">
    <text evidence="1">The sequence shown here is derived from an EMBL/GenBank/DDBJ whole genome shotgun (WGS) entry which is preliminary data.</text>
</comment>
<dbReference type="EMBL" id="DVGC01000001">
    <property type="protein sequence ID" value="HIR04465.1"/>
    <property type="molecule type" value="Genomic_DNA"/>
</dbReference>
<keyword evidence="1" id="KW-0547">Nucleotide-binding</keyword>
<evidence type="ECO:0000313" key="1">
    <source>
        <dbReference type="EMBL" id="HIR04465.1"/>
    </source>
</evidence>
<proteinExistence type="predicted"/>
<dbReference type="Pfam" id="PF13671">
    <property type="entry name" value="AAA_33"/>
    <property type="match status" value="1"/>
</dbReference>
<accession>A0A9D1A3T4</accession>
<evidence type="ECO:0000313" key="2">
    <source>
        <dbReference type="Proteomes" id="UP000824250"/>
    </source>
</evidence>
<dbReference type="GO" id="GO:0005524">
    <property type="term" value="F:ATP binding"/>
    <property type="evidence" value="ECO:0007669"/>
    <property type="project" value="UniProtKB-KW"/>
</dbReference>
<dbReference type="Gene3D" id="3.40.50.300">
    <property type="entry name" value="P-loop containing nucleotide triphosphate hydrolases"/>
    <property type="match status" value="1"/>
</dbReference>